<dbReference type="NCBIfam" id="NF041494">
    <property type="entry name" value="MobH"/>
    <property type="match status" value="1"/>
</dbReference>
<reference evidence="3" key="2">
    <citation type="submission" date="2015-06" db="EMBL/GenBank/DDBJ databases">
        <title>Environmentally co-occuring mercury resistance plasmids are genetically and phenotypically diverse and confer variable context-dependent fitness effects.</title>
        <authorList>
            <person name="Hall J.P.J."/>
            <person name="Harrison E."/>
            <person name="Lilley A.K."/>
            <person name="Paterson S."/>
            <person name="Spiers A.J."/>
            <person name="Brockhurst M.A."/>
        </authorList>
    </citation>
    <scope>NUCLEOTIDE SEQUENCE [LARGE SCALE GENOMIC DNA]</scope>
    <source>
        <strain evidence="3">SBW25</strain>
        <plasmid evidence="3">pQBR55</plasmid>
    </source>
</reference>
<dbReference type="Pfam" id="PF07514">
    <property type="entry name" value="TraI_2"/>
    <property type="match status" value="1"/>
</dbReference>
<feature type="compositionally biased region" description="Basic and acidic residues" evidence="1">
    <location>
        <begin position="634"/>
        <end position="652"/>
    </location>
</feature>
<proteinExistence type="predicted"/>
<gene>
    <name evidence="3" type="ORF">PQBR55_0186</name>
</gene>
<protein>
    <recommendedName>
        <fullName evidence="2">Uncharacterized domain-containing protein</fullName>
    </recommendedName>
</protein>
<feature type="domain" description="Uncharacterised" evidence="2">
    <location>
        <begin position="50"/>
        <end position="354"/>
    </location>
</feature>
<dbReference type="RefSeq" id="WP_176456114.1">
    <property type="nucleotide sequence ID" value="NZ_LN713927.1"/>
</dbReference>
<sequence>MIPEPKHPVHVLLSPEVIKGLKEGDEHMLRYPPFISGYPALIRGGDLLKLHTDKLTKIQTTLGLRPEEFDELVMPVLRAYADYVHLLPASELHHHRGPGGLMRHGIEVAAFAVLKSNNAVFDHDKYPQEKSKREKPWRVAAMCAGLIHDAGKPLTDLRVTDETGAKVWAPVEESLLEWANSQEVARYYLHWNSNRHKVHKHLSATMVDTLIPRRTRGWIMNAGQDIYASMVNAISGDDPNSVLTGIVIRSDSASVEQDMKRHGGEATSSGTGVPVNRLVVDAIRRLVSMGTWAVNKKGSRVWITLDGVFVVWKQGAEDIVKEIISQGVNAIPRTPDLLANVLIDNGLADRGPDGGPYWDVAPFELRKVDGAGFIKDTYLKCLKIMSADTVFGYDHPPAAVSVTLGKDADAVTLEVTSASPTVTVQGEPQAGVSAVQTPASPDKALMGTALGDLVNNFTPASTGGKRTASPALHQKAAAKGITLETLNTESLALVLEPEILPASLKELAVEGLDIESLFSEDELGGSGGPVGEVFEPLTFPLDDDQSVFGPTMAPPVQLPNEKAPAARDVSPDEFDVEAYLADQTQSTQGQDYDSCLEGVVFEESELELPVETPVIPDKVTPQKDLLHGLFEGLDLNHEPRKPVRKSTGKDSQGDLLAPHVGASASTPQQRRIGGKPPSSQAKSTISLAENAEPAGKKSKPKDSSQALLQVSIDSANPGSSTPIADSFVNSSPEAMNILLRHVPNVVHWSVLNSKLFLPLSSGSSVLTEDEVMTLHNSGWVMENFLKSGGLKQRVVQKLNNINGVVLSNPIAALIEEITGQKFEFLSVNKKRDQATLDRSRRIVKLAIQHVERLVLESGETAAEFTPGSFKALEPVIGFGHDEIRNALCEYCEFVMRRKNIVVIIPRELLV</sequence>
<name>A0A0G4E5T1_PSEFS</name>
<reference evidence="3" key="1">
    <citation type="submission" date="2014-12" db="EMBL/GenBank/DDBJ databases">
        <authorList>
            <person name="Hall J."/>
        </authorList>
    </citation>
    <scope>NUCLEOTIDE SEQUENCE [LARGE SCALE GENOMIC DNA]</scope>
    <source>
        <strain evidence="3">SBW25</strain>
        <plasmid evidence="3">pQBR55</plasmid>
    </source>
</reference>
<feature type="region of interest" description="Disordered" evidence="1">
    <location>
        <begin position="631"/>
        <end position="705"/>
    </location>
</feature>
<accession>A0A0G4E5T1</accession>
<keyword evidence="3" id="KW-0614">Plasmid</keyword>
<dbReference type="EMBL" id="LN713927">
    <property type="protein sequence ID" value="CEK42565.1"/>
    <property type="molecule type" value="Genomic_DNA"/>
</dbReference>
<feature type="compositionally biased region" description="Polar residues" evidence="1">
    <location>
        <begin position="677"/>
        <end position="687"/>
    </location>
</feature>
<geneLocation type="plasmid" evidence="3">
    <name>pQBR55</name>
</geneLocation>
<evidence type="ECO:0000259" key="2">
    <source>
        <dbReference type="Pfam" id="PF07514"/>
    </source>
</evidence>
<evidence type="ECO:0000256" key="1">
    <source>
        <dbReference type="SAM" id="MobiDB-lite"/>
    </source>
</evidence>
<dbReference type="InterPro" id="IPR011119">
    <property type="entry name" value="Unchr_helicase_relaxase_TraI"/>
</dbReference>
<evidence type="ECO:0000313" key="3">
    <source>
        <dbReference type="EMBL" id="CEK42565.1"/>
    </source>
</evidence>
<dbReference type="AlphaFoldDB" id="A0A0G4E5T1"/>
<dbReference type="Gene3D" id="1.10.3210.40">
    <property type="match status" value="1"/>
</dbReference>
<organism evidence="3">
    <name type="scientific">Pseudomonas fluorescens (strain SBW25)</name>
    <dbReference type="NCBI Taxonomy" id="216595"/>
    <lineage>
        <taxon>Bacteria</taxon>
        <taxon>Pseudomonadati</taxon>
        <taxon>Pseudomonadota</taxon>
        <taxon>Gammaproteobacteria</taxon>
        <taxon>Pseudomonadales</taxon>
        <taxon>Pseudomonadaceae</taxon>
        <taxon>Pseudomonas</taxon>
    </lineage>
</organism>